<sequence>MSKVLLLSKVLLKNAESIWGAKKGSGWKKLLLVLALVIGIIPMILGAVVFLSAMYDGLALIGQEGALLGLGFTVASLAIFIFGILYVLSVFYYSQDVEQLLPLPLRPAHILGAKFVVALCYEYLTALVLLGPLLVTYGVKSGGGIVYYLFAVLIFLAVPIVPLVMAALLVMLFMRFTNVGKSKERFRLISGLFAICLAVGFQMFVQRQSSGGVDSLEQLQQMIASQENALLNLVTQFFPAGRLAALALQDGGTLESLGFLAAFFLVVLASLVVFLVVGNSFYFAGVMGISEAAAKRKAIGKTAFQKLVKQRSRLLSYFWKEWKILWRTPAFLLNCTLSSLLIPILALLPVLARRDSGELLARLQASLQGEHAGAVSLAIAFAAILLLGALNSTSVTAISRDGQGFFYNKTLPILPQHLLLAKVMPGIILSMVGMLVLLAEAVWLLSLSGKFIFWAALCGIPGVIFINLIGIMVDLHLPKLVWSSEQEAVKQNFNPLFSLLFGLVTGGLVAVCVMYVEASLFATALGLFALFALLDVAIYRMLVVKGPKWLENIED</sequence>
<dbReference type="InterPro" id="IPR031599">
    <property type="entry name" value="ABC_tran_2"/>
</dbReference>
<proteinExistence type="predicted"/>
<feature type="transmembrane region" description="Helical" evidence="1">
    <location>
        <begin position="186"/>
        <end position="205"/>
    </location>
</feature>
<keyword evidence="1" id="KW-0472">Membrane</keyword>
<feature type="transmembrane region" description="Helical" evidence="1">
    <location>
        <begin position="372"/>
        <end position="398"/>
    </location>
</feature>
<name>A0A3M8API9_9BACL</name>
<dbReference type="Pfam" id="PF16949">
    <property type="entry name" value="ABC_tran_2"/>
    <property type="match status" value="1"/>
</dbReference>
<dbReference type="Proteomes" id="UP000268829">
    <property type="component" value="Unassembled WGS sequence"/>
</dbReference>
<feature type="transmembrane region" description="Helical" evidence="1">
    <location>
        <begin position="30"/>
        <end position="55"/>
    </location>
</feature>
<feature type="transmembrane region" description="Helical" evidence="1">
    <location>
        <begin position="451"/>
        <end position="475"/>
    </location>
</feature>
<feature type="transmembrane region" description="Helical" evidence="1">
    <location>
        <begin position="115"/>
        <end position="139"/>
    </location>
</feature>
<feature type="transmembrane region" description="Helical" evidence="1">
    <location>
        <begin position="496"/>
        <end position="516"/>
    </location>
</feature>
<keyword evidence="1" id="KW-1133">Transmembrane helix</keyword>
<accession>A0A3M8API9</accession>
<reference evidence="2 3" key="1">
    <citation type="submission" date="2018-10" db="EMBL/GenBank/DDBJ databases">
        <title>Phylogenomics of Brevibacillus.</title>
        <authorList>
            <person name="Dunlap C."/>
        </authorList>
    </citation>
    <scope>NUCLEOTIDE SEQUENCE [LARGE SCALE GENOMIC DNA]</scope>
    <source>
        <strain evidence="2 3">DSM 100115</strain>
    </source>
</reference>
<organism evidence="2 3">
    <name type="scientific">Brevibacillus gelatini</name>
    <dbReference type="NCBI Taxonomy" id="1655277"/>
    <lineage>
        <taxon>Bacteria</taxon>
        <taxon>Bacillati</taxon>
        <taxon>Bacillota</taxon>
        <taxon>Bacilli</taxon>
        <taxon>Bacillales</taxon>
        <taxon>Paenibacillaceae</taxon>
        <taxon>Brevibacillus</taxon>
    </lineage>
</organism>
<feature type="transmembrane region" description="Helical" evidence="1">
    <location>
        <begin position="257"/>
        <end position="277"/>
    </location>
</feature>
<feature type="transmembrane region" description="Helical" evidence="1">
    <location>
        <begin position="145"/>
        <end position="174"/>
    </location>
</feature>
<evidence type="ECO:0000313" key="3">
    <source>
        <dbReference type="Proteomes" id="UP000268829"/>
    </source>
</evidence>
<dbReference type="RefSeq" id="WP_122906492.1">
    <property type="nucleotide sequence ID" value="NZ_RHHS01000052.1"/>
</dbReference>
<feature type="transmembrane region" description="Helical" evidence="1">
    <location>
        <begin position="522"/>
        <end position="542"/>
    </location>
</feature>
<feature type="transmembrane region" description="Helical" evidence="1">
    <location>
        <begin position="330"/>
        <end position="352"/>
    </location>
</feature>
<keyword evidence="3" id="KW-1185">Reference proteome</keyword>
<comment type="caution">
    <text evidence="2">The sequence shown here is derived from an EMBL/GenBank/DDBJ whole genome shotgun (WGS) entry which is preliminary data.</text>
</comment>
<dbReference type="EMBL" id="RHHS01000052">
    <property type="protein sequence ID" value="RNB52973.1"/>
    <property type="molecule type" value="Genomic_DNA"/>
</dbReference>
<evidence type="ECO:0000313" key="2">
    <source>
        <dbReference type="EMBL" id="RNB52973.1"/>
    </source>
</evidence>
<keyword evidence="1" id="KW-0812">Transmembrane</keyword>
<feature type="transmembrane region" description="Helical" evidence="1">
    <location>
        <begin position="67"/>
        <end position="94"/>
    </location>
</feature>
<protein>
    <submittedName>
        <fullName evidence="2">Uncharacterized protein</fullName>
    </submittedName>
</protein>
<gene>
    <name evidence="2" type="ORF">EDM57_20210</name>
</gene>
<feature type="transmembrane region" description="Helical" evidence="1">
    <location>
        <begin position="419"/>
        <end position="445"/>
    </location>
</feature>
<evidence type="ECO:0000256" key="1">
    <source>
        <dbReference type="SAM" id="Phobius"/>
    </source>
</evidence>
<dbReference type="AlphaFoldDB" id="A0A3M8API9"/>
<dbReference type="OrthoDB" id="138672at2"/>